<proteinExistence type="predicted"/>
<evidence type="ECO:0000256" key="1">
    <source>
        <dbReference type="ARBA" id="ARBA00004141"/>
    </source>
</evidence>
<dbReference type="InterPro" id="IPR000276">
    <property type="entry name" value="GPCR_Rhodpsn"/>
</dbReference>
<dbReference type="Gene3D" id="1.20.1070.10">
    <property type="entry name" value="Rhodopsin 7-helix transmembrane proteins"/>
    <property type="match status" value="1"/>
</dbReference>
<sequence>MGNSTIITILGSVVQQFNLYIPILFIFLGSIGNVLNIIIFRQRSLKFIPCSIYFLSSSIANIFVIYFSLFTRLLTQYAGIPTDTGSDTFCKTKYYILYSSRTLSAWLIVLAAIDRYASSSQDYRRRKFSRLSVAYSLIGIISGFIFIIYVHVLVYFKLTFIRNQYNQFVPSCLQQAGFNIYPVFSDFFFLTWYCLLPPLLMAIFGILTIKNVRTSQRRIMANNNATLKQQLKKNNQLVKMLLLQILIFIPLTLPLAMQKIYTTLTVNSVKSAYTLATDDFSAQTIALLSNAYHSINFYVYTLSARTFRVELLKIFHYHPERRIRDNHHLTNTTKRECIVRTA</sequence>
<organism evidence="10 12">
    <name type="scientific">Didymodactylos carnosus</name>
    <dbReference type="NCBI Taxonomy" id="1234261"/>
    <lineage>
        <taxon>Eukaryota</taxon>
        <taxon>Metazoa</taxon>
        <taxon>Spiralia</taxon>
        <taxon>Gnathifera</taxon>
        <taxon>Rotifera</taxon>
        <taxon>Eurotatoria</taxon>
        <taxon>Bdelloidea</taxon>
        <taxon>Philodinida</taxon>
        <taxon>Philodinidae</taxon>
        <taxon>Didymodactylos</taxon>
    </lineage>
</organism>
<evidence type="ECO:0000256" key="4">
    <source>
        <dbReference type="ARBA" id="ARBA00023040"/>
    </source>
</evidence>
<evidence type="ECO:0000256" key="6">
    <source>
        <dbReference type="ARBA" id="ARBA00023170"/>
    </source>
</evidence>
<feature type="transmembrane region" description="Helical" evidence="8">
    <location>
        <begin position="237"/>
        <end position="257"/>
    </location>
</feature>
<feature type="domain" description="G-protein coupled receptors family 1 profile" evidence="9">
    <location>
        <begin position="32"/>
        <end position="300"/>
    </location>
</feature>
<keyword evidence="2 8" id="KW-0812">Transmembrane</keyword>
<feature type="transmembrane region" description="Helical" evidence="8">
    <location>
        <begin position="52"/>
        <end position="74"/>
    </location>
</feature>
<feature type="transmembrane region" description="Helical" evidence="8">
    <location>
        <begin position="20"/>
        <end position="40"/>
    </location>
</feature>
<dbReference type="PROSITE" id="PS50262">
    <property type="entry name" value="G_PROTEIN_RECEP_F1_2"/>
    <property type="match status" value="1"/>
</dbReference>
<dbReference type="PANTHER" id="PTHR24243">
    <property type="entry name" value="G-PROTEIN COUPLED RECEPTOR"/>
    <property type="match status" value="1"/>
</dbReference>
<dbReference type="EMBL" id="CAJOBC010004243">
    <property type="protein sequence ID" value="CAF3820384.1"/>
    <property type="molecule type" value="Genomic_DNA"/>
</dbReference>
<dbReference type="PANTHER" id="PTHR24243:SF233">
    <property type="entry name" value="THYROTROPIN-RELEASING HORMONE RECEPTOR"/>
    <property type="match status" value="1"/>
</dbReference>
<evidence type="ECO:0000256" key="3">
    <source>
        <dbReference type="ARBA" id="ARBA00022989"/>
    </source>
</evidence>
<evidence type="ECO:0000313" key="10">
    <source>
        <dbReference type="EMBL" id="CAF1050828.1"/>
    </source>
</evidence>
<keyword evidence="4" id="KW-0297">G-protein coupled receptor</keyword>
<dbReference type="Proteomes" id="UP000681722">
    <property type="component" value="Unassembled WGS sequence"/>
</dbReference>
<reference evidence="10" key="1">
    <citation type="submission" date="2021-02" db="EMBL/GenBank/DDBJ databases">
        <authorList>
            <person name="Nowell W R."/>
        </authorList>
    </citation>
    <scope>NUCLEOTIDE SEQUENCE</scope>
</reference>
<name>A0A814KKN1_9BILA</name>
<dbReference type="OrthoDB" id="10024080at2759"/>
<keyword evidence="12" id="KW-1185">Reference proteome</keyword>
<comment type="subcellular location">
    <subcellularLocation>
        <location evidence="1">Membrane</location>
        <topology evidence="1">Multi-pass membrane protein</topology>
    </subcellularLocation>
</comment>
<keyword evidence="3 8" id="KW-1133">Transmembrane helix</keyword>
<dbReference type="Pfam" id="PF00001">
    <property type="entry name" value="7tm_1"/>
    <property type="match status" value="1"/>
</dbReference>
<evidence type="ECO:0000256" key="8">
    <source>
        <dbReference type="SAM" id="Phobius"/>
    </source>
</evidence>
<evidence type="ECO:0000256" key="5">
    <source>
        <dbReference type="ARBA" id="ARBA00023136"/>
    </source>
</evidence>
<evidence type="ECO:0000259" key="9">
    <source>
        <dbReference type="PROSITE" id="PS50262"/>
    </source>
</evidence>
<accession>A0A814KKN1</accession>
<comment type="caution">
    <text evidence="10">The sequence shown here is derived from an EMBL/GenBank/DDBJ whole genome shotgun (WGS) entry which is preliminary data.</text>
</comment>
<keyword evidence="7" id="KW-0807">Transducer</keyword>
<dbReference type="InterPro" id="IPR017452">
    <property type="entry name" value="GPCR_Rhodpsn_7TM"/>
</dbReference>
<evidence type="ECO:0000313" key="12">
    <source>
        <dbReference type="Proteomes" id="UP000663829"/>
    </source>
</evidence>
<keyword evidence="6" id="KW-0675">Receptor</keyword>
<keyword evidence="5 8" id="KW-0472">Membrane</keyword>
<evidence type="ECO:0000313" key="11">
    <source>
        <dbReference type="EMBL" id="CAF3820384.1"/>
    </source>
</evidence>
<dbReference type="AlphaFoldDB" id="A0A814KKN1"/>
<dbReference type="GO" id="GO:0004930">
    <property type="term" value="F:G protein-coupled receptor activity"/>
    <property type="evidence" value="ECO:0007669"/>
    <property type="project" value="UniProtKB-KW"/>
</dbReference>
<dbReference type="Proteomes" id="UP000663829">
    <property type="component" value="Unassembled WGS sequence"/>
</dbReference>
<feature type="transmembrane region" description="Helical" evidence="8">
    <location>
        <begin position="94"/>
        <end position="113"/>
    </location>
</feature>
<evidence type="ECO:0000256" key="7">
    <source>
        <dbReference type="ARBA" id="ARBA00023224"/>
    </source>
</evidence>
<dbReference type="GO" id="GO:0005886">
    <property type="term" value="C:plasma membrane"/>
    <property type="evidence" value="ECO:0007669"/>
    <property type="project" value="TreeGrafter"/>
</dbReference>
<evidence type="ECO:0000256" key="2">
    <source>
        <dbReference type="ARBA" id="ARBA00022692"/>
    </source>
</evidence>
<gene>
    <name evidence="10" type="ORF">GPM918_LOCUS16274</name>
    <name evidence="11" type="ORF">SRO942_LOCUS16274</name>
</gene>
<feature type="transmembrane region" description="Helical" evidence="8">
    <location>
        <begin position="187"/>
        <end position="209"/>
    </location>
</feature>
<dbReference type="PRINTS" id="PR00237">
    <property type="entry name" value="GPCRRHODOPSN"/>
</dbReference>
<dbReference type="EMBL" id="CAJNOQ010004243">
    <property type="protein sequence ID" value="CAF1050828.1"/>
    <property type="molecule type" value="Genomic_DNA"/>
</dbReference>
<feature type="transmembrane region" description="Helical" evidence="8">
    <location>
        <begin position="133"/>
        <end position="156"/>
    </location>
</feature>
<protein>
    <recommendedName>
        <fullName evidence="9">G-protein coupled receptors family 1 profile domain-containing protein</fullName>
    </recommendedName>
</protein>
<dbReference type="SUPFAM" id="SSF81321">
    <property type="entry name" value="Family A G protein-coupled receptor-like"/>
    <property type="match status" value="1"/>
</dbReference>